<dbReference type="Pfam" id="PF00583">
    <property type="entry name" value="Acetyltransf_1"/>
    <property type="match status" value="1"/>
</dbReference>
<gene>
    <name evidence="4" type="primary">ysnE</name>
    <name evidence="4" type="ORF">SGGMMB4_04515</name>
</gene>
<dbReference type="Gene3D" id="3.40.630.30">
    <property type="match status" value="1"/>
</dbReference>
<dbReference type="CDD" id="cd04301">
    <property type="entry name" value="NAT_SF"/>
    <property type="match status" value="1"/>
</dbReference>
<dbReference type="PANTHER" id="PTHR43877:SF2">
    <property type="entry name" value="AMINOALKYLPHOSPHONATE N-ACETYLTRANSFERASE-RELATED"/>
    <property type="match status" value="1"/>
</dbReference>
<evidence type="ECO:0000313" key="4">
    <source>
        <dbReference type="EMBL" id="CRL46152.1"/>
    </source>
</evidence>
<protein>
    <submittedName>
        <fullName evidence="4">Putative N-acetyltransferase YsnE</fullName>
    </submittedName>
</protein>
<evidence type="ECO:0000259" key="3">
    <source>
        <dbReference type="PROSITE" id="PS51186"/>
    </source>
</evidence>
<organism evidence="4 5">
    <name type="scientific">Sodalis glossinidius (strain morsitans)</name>
    <dbReference type="NCBI Taxonomy" id="343509"/>
    <lineage>
        <taxon>Bacteria</taxon>
        <taxon>Pseudomonadati</taxon>
        <taxon>Pseudomonadota</taxon>
        <taxon>Gammaproteobacteria</taxon>
        <taxon>Enterobacterales</taxon>
        <taxon>Bruguierivoracaceae</taxon>
        <taxon>Sodalis</taxon>
    </lineage>
</organism>
<proteinExistence type="predicted"/>
<dbReference type="PROSITE" id="PS51186">
    <property type="entry name" value="GNAT"/>
    <property type="match status" value="1"/>
</dbReference>
<dbReference type="SUPFAM" id="SSF55729">
    <property type="entry name" value="Acyl-CoA N-acyltransferases (Nat)"/>
    <property type="match status" value="1"/>
</dbReference>
<keyword evidence="1 4" id="KW-0808">Transferase</keyword>
<reference evidence="4 5" key="1">
    <citation type="submission" date="2015-05" db="EMBL/GenBank/DDBJ databases">
        <authorList>
            <person name="Goodhead I."/>
        </authorList>
    </citation>
    <scope>NUCLEOTIDE SEQUENCE [LARGE SCALE GENOMIC DNA]</scope>
    <source>
        <strain evidence="5">morsitans</strain>
    </source>
</reference>
<dbReference type="InterPro" id="IPR050832">
    <property type="entry name" value="Bact_Acetyltransf"/>
</dbReference>
<keyword evidence="2" id="KW-0012">Acyltransferase</keyword>
<feature type="domain" description="N-acetyltransferase" evidence="3">
    <location>
        <begin position="2"/>
        <end position="151"/>
    </location>
</feature>
<dbReference type="RefSeq" id="WP_166506770.1">
    <property type="nucleotide sequence ID" value="NZ_LN854557.1"/>
</dbReference>
<sequence length="161" mass="17725">MTDILPVELSHPQLNALIQQLDDYQTGLYPPQSQHLLSPAQMARLKTFAWLARVRGEAAGCACLVIHPDGIAEVKRVYVAPGFRGYGIASGLLSALEAEARELGLDTLWLETGIYQPDAIALYDKWGYFPTAAFGAYCDDPLSVYWVKTLTSPTAQRPKID</sequence>
<dbReference type="EMBL" id="LN854557">
    <property type="protein sequence ID" value="CRL46152.1"/>
    <property type="molecule type" value="Genomic_DNA"/>
</dbReference>
<dbReference type="InterPro" id="IPR000182">
    <property type="entry name" value="GNAT_dom"/>
</dbReference>
<dbReference type="InterPro" id="IPR016181">
    <property type="entry name" value="Acyl_CoA_acyltransferase"/>
</dbReference>
<accession>A0A193QLW2</accession>
<evidence type="ECO:0000256" key="2">
    <source>
        <dbReference type="ARBA" id="ARBA00023315"/>
    </source>
</evidence>
<dbReference type="PANTHER" id="PTHR43877">
    <property type="entry name" value="AMINOALKYLPHOSPHONATE N-ACETYLTRANSFERASE-RELATED-RELATED"/>
    <property type="match status" value="1"/>
</dbReference>
<dbReference type="AlphaFoldDB" id="A0A193QLW2"/>
<dbReference type="GO" id="GO:0016747">
    <property type="term" value="F:acyltransferase activity, transferring groups other than amino-acyl groups"/>
    <property type="evidence" value="ECO:0007669"/>
    <property type="project" value="InterPro"/>
</dbReference>
<evidence type="ECO:0000313" key="5">
    <source>
        <dbReference type="Proteomes" id="UP000245838"/>
    </source>
</evidence>
<dbReference type="Proteomes" id="UP000245838">
    <property type="component" value="Chromosome sggmmb4_Chromosome"/>
</dbReference>
<evidence type="ECO:0000256" key="1">
    <source>
        <dbReference type="ARBA" id="ARBA00022679"/>
    </source>
</evidence>
<name>A0A193QLW2_SODGM</name>